<evidence type="ECO:0000256" key="1">
    <source>
        <dbReference type="SAM" id="Phobius"/>
    </source>
</evidence>
<proteinExistence type="predicted"/>
<organism evidence="2">
    <name type="scientific">Xenopsylla cheopis</name>
    <name type="common">Oriental rat flea</name>
    <name type="synonym">Pulex cheopis</name>
    <dbReference type="NCBI Taxonomy" id="163159"/>
    <lineage>
        <taxon>Eukaryota</taxon>
        <taxon>Metazoa</taxon>
        <taxon>Ecdysozoa</taxon>
        <taxon>Arthropoda</taxon>
        <taxon>Hexapoda</taxon>
        <taxon>Insecta</taxon>
        <taxon>Pterygota</taxon>
        <taxon>Neoptera</taxon>
        <taxon>Endopterygota</taxon>
        <taxon>Siphonaptera</taxon>
        <taxon>Pulicidae</taxon>
        <taxon>Xenopsyllinae</taxon>
        <taxon>Xenopsylla</taxon>
    </lineage>
</organism>
<keyword evidence="1" id="KW-0472">Membrane</keyword>
<keyword evidence="1" id="KW-0812">Transmembrane</keyword>
<accession>A0A6M2DWF2</accession>
<sequence>MIIKNYYTIMGIGLVLISLFVCFADGQPLSERGAELGVRTYDQNYQNGAASFNEYPIVVPKRAALLLDRLLVALQSAMDEEQAADIRNRMLQFDKPNSILNDAEEKIAVAGLQRRGSRTAPSKGRYWKCYFNAVTCF</sequence>
<keyword evidence="1" id="KW-1133">Transmembrane helix</keyword>
<evidence type="ECO:0000313" key="2">
    <source>
        <dbReference type="EMBL" id="NOV49970.1"/>
    </source>
</evidence>
<feature type="transmembrane region" description="Helical" evidence="1">
    <location>
        <begin position="6"/>
        <end position="24"/>
    </location>
</feature>
<dbReference type="AlphaFoldDB" id="A0A6M2DWF2"/>
<dbReference type="EMBL" id="GIIL01006244">
    <property type="protein sequence ID" value="NOV49970.1"/>
    <property type="molecule type" value="Transcribed_RNA"/>
</dbReference>
<name>A0A6M2DWF2_XENCH</name>
<reference evidence="2" key="1">
    <citation type="submission" date="2020-03" db="EMBL/GenBank/DDBJ databases">
        <title>Transcriptomic Profiling of the Digestive Tract of the Rat Flea, Xenopsylla cheopis, Following Blood Feeding and Infection with Yersinia pestis.</title>
        <authorList>
            <person name="Bland D.M."/>
            <person name="Martens C.A."/>
            <person name="Virtaneva K."/>
            <person name="Kanakabandi K."/>
            <person name="Long D."/>
            <person name="Rosenke R."/>
            <person name="Saturday G.A."/>
            <person name="Hoyt F.H."/>
            <person name="Bruno D.P."/>
            <person name="Ribeiro J.M.C."/>
            <person name="Hinnebusch J."/>
        </authorList>
    </citation>
    <scope>NUCLEOTIDE SEQUENCE</scope>
</reference>
<protein>
    <submittedName>
        <fullName evidence="2">Putative conserved secreted protein</fullName>
    </submittedName>
</protein>